<feature type="region of interest" description="Disordered" evidence="5">
    <location>
        <begin position="310"/>
        <end position="332"/>
    </location>
</feature>
<evidence type="ECO:0000313" key="9">
    <source>
        <dbReference type="Proteomes" id="UP000000245"/>
    </source>
</evidence>
<dbReference type="KEGG" id="acr:Acry_2469"/>
<sequence>MSDRPKLLFLGSLMPVIEDSLEAGFEILRDDGTNLDALIERHGAEIRGIVTRGRRPTDAALIARLPALELIANFGVGYDTVDAVAAAKHGVIVTNTPDVLSDEMGDFTVGLLLATIRTLPAAERFLRAGKWLHDAFPLGNSLRGRRIGIAGMGRIGQVIARRLSGFDLPISYHSRNRVPHLDYPHFPSLVELAANVDVLIVVLPGGPATRHAVNAEVLAALGPDGVLINVARGTVVDEAALIDALGSRKILAAGLDVFEDEPRVPAALLACDNAVLVPHVGTATHHTRGLMADLLIRNVRAWFGGEGPITPVAETPAPGRRAPQTDSSISKQ</sequence>
<reference evidence="8 9" key="1">
    <citation type="submission" date="2007-05" db="EMBL/GenBank/DDBJ databases">
        <title>Complete sequence of chromosome of Acidiphilium cryptum JF-5.</title>
        <authorList>
            <consortium name="US DOE Joint Genome Institute"/>
            <person name="Copeland A."/>
            <person name="Lucas S."/>
            <person name="Lapidus A."/>
            <person name="Barry K."/>
            <person name="Detter J.C."/>
            <person name="Glavina del Rio T."/>
            <person name="Hammon N."/>
            <person name="Israni S."/>
            <person name="Dalin E."/>
            <person name="Tice H."/>
            <person name="Pitluck S."/>
            <person name="Sims D."/>
            <person name="Brettin T."/>
            <person name="Bruce D."/>
            <person name="Han C."/>
            <person name="Schmutz J."/>
            <person name="Larimer F."/>
            <person name="Land M."/>
            <person name="Hauser L."/>
            <person name="Kyrpides N."/>
            <person name="Kim E."/>
            <person name="Magnuson T."/>
            <person name="Richardson P."/>
        </authorList>
    </citation>
    <scope>NUCLEOTIDE SEQUENCE [LARGE SCALE GENOMIC DNA]</scope>
    <source>
        <strain evidence="8 9">JF-5</strain>
    </source>
</reference>
<protein>
    <submittedName>
        <fullName evidence="8">D-isomer specific 2-hydroxyacid dehydrogenase, NAD-binding protein</fullName>
    </submittedName>
</protein>
<dbReference type="InterPro" id="IPR050223">
    <property type="entry name" value="D-isomer_2-hydroxyacid_DH"/>
</dbReference>
<dbReference type="InterPro" id="IPR006140">
    <property type="entry name" value="D-isomer_DH_NAD-bd"/>
</dbReference>
<accession>A5G1C9</accession>
<comment type="similarity">
    <text evidence="4">Belongs to the D-isomer specific 2-hydroxyacid dehydrogenase family.</text>
</comment>
<evidence type="ECO:0000256" key="3">
    <source>
        <dbReference type="ARBA" id="ARBA00023027"/>
    </source>
</evidence>
<feature type="domain" description="D-isomer specific 2-hydroxyacid dehydrogenase catalytic" evidence="6">
    <location>
        <begin position="14"/>
        <end position="312"/>
    </location>
</feature>
<keyword evidence="9" id="KW-1185">Reference proteome</keyword>
<dbReference type="FunFam" id="3.40.50.720:FF:000213">
    <property type="entry name" value="Putative 2-hydroxyacid dehydrogenase"/>
    <property type="match status" value="1"/>
</dbReference>
<dbReference type="Gene3D" id="3.40.50.720">
    <property type="entry name" value="NAD(P)-binding Rossmann-like Domain"/>
    <property type="match status" value="2"/>
</dbReference>
<dbReference type="RefSeq" id="WP_012040084.1">
    <property type="nucleotide sequence ID" value="NC_009484.1"/>
</dbReference>
<dbReference type="SUPFAM" id="SSF51735">
    <property type="entry name" value="NAD(P)-binding Rossmann-fold domains"/>
    <property type="match status" value="1"/>
</dbReference>
<evidence type="ECO:0000256" key="1">
    <source>
        <dbReference type="ARBA" id="ARBA00022857"/>
    </source>
</evidence>
<dbReference type="eggNOG" id="COG1052">
    <property type="taxonomic scope" value="Bacteria"/>
</dbReference>
<evidence type="ECO:0000256" key="2">
    <source>
        <dbReference type="ARBA" id="ARBA00023002"/>
    </source>
</evidence>
<keyword evidence="2 4" id="KW-0560">Oxidoreductase</keyword>
<keyword evidence="3" id="KW-0520">NAD</keyword>
<dbReference type="GO" id="GO:0005829">
    <property type="term" value="C:cytosol"/>
    <property type="evidence" value="ECO:0007669"/>
    <property type="project" value="TreeGrafter"/>
</dbReference>
<evidence type="ECO:0000256" key="4">
    <source>
        <dbReference type="RuleBase" id="RU003719"/>
    </source>
</evidence>
<dbReference type="STRING" id="349163.Acry_2469"/>
<dbReference type="GO" id="GO:0016618">
    <property type="term" value="F:hydroxypyruvate reductase [NAD(P)H] activity"/>
    <property type="evidence" value="ECO:0007669"/>
    <property type="project" value="TreeGrafter"/>
</dbReference>
<feature type="domain" description="D-isomer specific 2-hydroxyacid dehydrogenase NAD-binding" evidence="7">
    <location>
        <begin position="109"/>
        <end position="281"/>
    </location>
</feature>
<dbReference type="AlphaFoldDB" id="A5G1C9"/>
<dbReference type="Proteomes" id="UP000000245">
    <property type="component" value="Chromosome"/>
</dbReference>
<dbReference type="GO" id="GO:0051287">
    <property type="term" value="F:NAD binding"/>
    <property type="evidence" value="ECO:0007669"/>
    <property type="project" value="InterPro"/>
</dbReference>
<organism evidence="8 9">
    <name type="scientific">Acidiphilium cryptum (strain JF-5)</name>
    <dbReference type="NCBI Taxonomy" id="349163"/>
    <lineage>
        <taxon>Bacteria</taxon>
        <taxon>Pseudomonadati</taxon>
        <taxon>Pseudomonadota</taxon>
        <taxon>Alphaproteobacteria</taxon>
        <taxon>Acetobacterales</taxon>
        <taxon>Acidocellaceae</taxon>
        <taxon>Acidiphilium</taxon>
    </lineage>
</organism>
<dbReference type="PANTHER" id="PTHR10996:SF178">
    <property type="entry name" value="2-HYDROXYACID DEHYDROGENASE YGL185C-RELATED"/>
    <property type="match status" value="1"/>
</dbReference>
<dbReference type="HOGENOM" id="CLU_019796_1_2_5"/>
<dbReference type="CDD" id="cd12156">
    <property type="entry name" value="HPPR"/>
    <property type="match status" value="1"/>
</dbReference>
<evidence type="ECO:0000313" key="8">
    <source>
        <dbReference type="EMBL" id="ABQ31661.1"/>
    </source>
</evidence>
<dbReference type="InterPro" id="IPR006139">
    <property type="entry name" value="D-isomer_2_OHA_DH_cat_dom"/>
</dbReference>
<gene>
    <name evidence="8" type="ordered locus">Acry_2469</name>
</gene>
<evidence type="ECO:0000259" key="7">
    <source>
        <dbReference type="Pfam" id="PF02826"/>
    </source>
</evidence>
<dbReference type="SUPFAM" id="SSF52283">
    <property type="entry name" value="Formate/glycerate dehydrogenase catalytic domain-like"/>
    <property type="match status" value="1"/>
</dbReference>
<proteinExistence type="inferred from homology"/>
<dbReference type="InterPro" id="IPR036291">
    <property type="entry name" value="NAD(P)-bd_dom_sf"/>
</dbReference>
<dbReference type="EMBL" id="CP000697">
    <property type="protein sequence ID" value="ABQ31661.1"/>
    <property type="molecule type" value="Genomic_DNA"/>
</dbReference>
<dbReference type="GO" id="GO:0030267">
    <property type="term" value="F:glyoxylate reductase (NADPH) activity"/>
    <property type="evidence" value="ECO:0007669"/>
    <property type="project" value="TreeGrafter"/>
</dbReference>
<dbReference type="Pfam" id="PF00389">
    <property type="entry name" value="2-Hacid_dh"/>
    <property type="match status" value="1"/>
</dbReference>
<dbReference type="Pfam" id="PF02826">
    <property type="entry name" value="2-Hacid_dh_C"/>
    <property type="match status" value="1"/>
</dbReference>
<keyword evidence="1" id="KW-0521">NADP</keyword>
<evidence type="ECO:0000256" key="5">
    <source>
        <dbReference type="SAM" id="MobiDB-lite"/>
    </source>
</evidence>
<name>A5G1C9_ACICJ</name>
<dbReference type="PANTHER" id="PTHR10996">
    <property type="entry name" value="2-HYDROXYACID DEHYDROGENASE-RELATED"/>
    <property type="match status" value="1"/>
</dbReference>
<evidence type="ECO:0000259" key="6">
    <source>
        <dbReference type="Pfam" id="PF00389"/>
    </source>
</evidence>